<comment type="caution">
    <text evidence="2">The sequence shown here is derived from an EMBL/GenBank/DDBJ whole genome shotgun (WGS) entry which is preliminary data.</text>
</comment>
<dbReference type="EMBL" id="JABWCS010000212">
    <property type="protein sequence ID" value="NUU61976.1"/>
    <property type="molecule type" value="Genomic_DNA"/>
</dbReference>
<organism evidence="2 3">
    <name type="scientific">Paenibacillus agri</name>
    <dbReference type="NCBI Taxonomy" id="2744309"/>
    <lineage>
        <taxon>Bacteria</taxon>
        <taxon>Bacillati</taxon>
        <taxon>Bacillota</taxon>
        <taxon>Bacilli</taxon>
        <taxon>Bacillales</taxon>
        <taxon>Paenibacillaceae</taxon>
        <taxon>Paenibacillus</taxon>
    </lineage>
</organism>
<dbReference type="GO" id="GO:0016787">
    <property type="term" value="F:hydrolase activity"/>
    <property type="evidence" value="ECO:0007669"/>
    <property type="project" value="InterPro"/>
</dbReference>
<dbReference type="PANTHER" id="PTHR21562:SF83">
    <property type="entry name" value="PECTIN ACETYLESTERASE 4"/>
    <property type="match status" value="1"/>
</dbReference>
<name>A0A850ENG9_9BACL</name>
<sequence length="391" mass="43978">MQMRKLAKITIFTGVSLLGLILIAVVMISAFVIKRPTTIPELADVKPYKWNKMNLDGNVISSDGSEYFLWNKKGENNNWIIFFSGGGASWDAKSAAHPIKLMNFITGGETGNYFPNIPFYMLSLLQGMMDTGNPANPFHGWNIVYLPYTTGDFHIGNHNAEYSKEDGTPFTMHYNGSNNVRSSLDWIYANVDNPGKLLIAGESAGGFGSAFWAKEIASHYKDSEIYQYSDSSFLQSDKWPNVVDQEWHADFTKTFGYKAEPDIIGAAFTANGHLLPANAVLLQSYSLYDEVLIHFQNKINDYSGPHDQQNIDAWSQQMRTSVRTLAASLPNYYYYLTDYGLDKEKGTTPHTFATRDTFYQAEQDGIKLLNWLGDAVNHQKRYSVGSGFLEK</sequence>
<gene>
    <name evidence="2" type="ORF">HPT30_16650</name>
</gene>
<dbReference type="InterPro" id="IPR029058">
    <property type="entry name" value="AB_hydrolase_fold"/>
</dbReference>
<evidence type="ECO:0000256" key="1">
    <source>
        <dbReference type="SAM" id="Phobius"/>
    </source>
</evidence>
<dbReference type="InterPro" id="IPR004963">
    <property type="entry name" value="PAE/NOTUM"/>
</dbReference>
<keyword evidence="3" id="KW-1185">Reference proteome</keyword>
<feature type="transmembrane region" description="Helical" evidence="1">
    <location>
        <begin position="12"/>
        <end position="33"/>
    </location>
</feature>
<dbReference type="PANTHER" id="PTHR21562">
    <property type="entry name" value="NOTUM-RELATED"/>
    <property type="match status" value="1"/>
</dbReference>
<proteinExistence type="predicted"/>
<reference evidence="2" key="1">
    <citation type="submission" date="2020-06" db="EMBL/GenBank/DDBJ databases">
        <title>Paenibacillus sp. nov., isolated from soil.</title>
        <authorList>
            <person name="Seo Y.L."/>
        </authorList>
    </citation>
    <scope>NUCLEOTIDE SEQUENCE [LARGE SCALE GENOMIC DNA]</scope>
    <source>
        <strain evidence="2">JW14</strain>
    </source>
</reference>
<keyword evidence="1" id="KW-0472">Membrane</keyword>
<keyword evidence="1" id="KW-0812">Transmembrane</keyword>
<evidence type="ECO:0000313" key="2">
    <source>
        <dbReference type="EMBL" id="NUU61976.1"/>
    </source>
</evidence>
<evidence type="ECO:0000313" key="3">
    <source>
        <dbReference type="Proteomes" id="UP000564806"/>
    </source>
</evidence>
<dbReference type="Pfam" id="PF03283">
    <property type="entry name" value="PAE"/>
    <property type="match status" value="1"/>
</dbReference>
<keyword evidence="1" id="KW-1133">Transmembrane helix</keyword>
<dbReference type="SUPFAM" id="SSF53474">
    <property type="entry name" value="alpha/beta-Hydrolases"/>
    <property type="match status" value="1"/>
</dbReference>
<protein>
    <recommendedName>
        <fullName evidence="4">Pectin acetylesterase</fullName>
    </recommendedName>
</protein>
<dbReference type="AlphaFoldDB" id="A0A850ENG9"/>
<evidence type="ECO:0008006" key="4">
    <source>
        <dbReference type="Google" id="ProtNLM"/>
    </source>
</evidence>
<accession>A0A850ENG9</accession>
<dbReference type="Proteomes" id="UP000564806">
    <property type="component" value="Unassembled WGS sequence"/>
</dbReference>